<dbReference type="EMBL" id="CP017831">
    <property type="protein sequence ID" value="AOZ95110.1"/>
    <property type="molecule type" value="Genomic_DNA"/>
</dbReference>
<accession>A0A1D9NXW4</accession>
<dbReference type="OrthoDB" id="9815233at2"/>
<dbReference type="PANTHER" id="PTHR43277">
    <property type="entry name" value="ARGININE DECARBOXYLASE"/>
    <property type="match status" value="1"/>
</dbReference>
<keyword evidence="9" id="KW-1185">Reference proteome</keyword>
<dbReference type="PANTHER" id="PTHR43277:SF4">
    <property type="entry name" value="ARGININE DECARBOXYLASE"/>
    <property type="match status" value="1"/>
</dbReference>
<gene>
    <name evidence="8" type="ORF">bhn_I0074</name>
</gene>
<dbReference type="Gene3D" id="3.40.640.10">
    <property type="entry name" value="Type I PLP-dependent aspartate aminotransferase-like (Major domain)"/>
    <property type="match status" value="1"/>
</dbReference>
<keyword evidence="5" id="KW-0456">Lyase</keyword>
<comment type="similarity">
    <text evidence="2">Belongs to the Orn/Lys/Arg decarboxylase class-I family.</text>
</comment>
<evidence type="ECO:0000259" key="7">
    <source>
        <dbReference type="Pfam" id="PF03711"/>
    </source>
</evidence>
<dbReference type="Proteomes" id="UP000179284">
    <property type="component" value="Chromosome I"/>
</dbReference>
<evidence type="ECO:0000313" key="8">
    <source>
        <dbReference type="EMBL" id="AOZ95110.1"/>
    </source>
</evidence>
<dbReference type="InterPro" id="IPR052357">
    <property type="entry name" value="Orn_Lys_Arg_decarboxylase-I"/>
</dbReference>
<sequence>MPDLYQELISLAESDMYPFHMPGHKRNCLSTPLEGAFRCDITEIDGFDNLHDEDGIILQAEERANSLYGADKTYFLVNGSTSGVLSAVSSAVHKGGTVLAARASHKSFYHAAYLRDLDIHYLPDNTEKELNIPGRYSAKDVEKCLTDDVEAVFITSPTYEGKCSDIRGIAEACHRRGIALIVDEAHGAHFGFGKEYTDAEGGFYALPNSAVSEGADLVIHSTHKTLPSMTQTALIHVQGNIVDKGLLKRFLRIYQSSSPSYVLMSSIDLCMKEMEEKGDEFVRNLLKYRNKIQEETASNQLVKVLGHDDNEDAAKVVISVKDTSMTGQQLYDILREEYALQLEMAGEKFALAIISGWDTEEGIDRLIRAINDLEKKAVKEEASSKYGKLVMPSKAMKLSKAWDSEKEVIRIDEAAGHISGEFINLYPPGTPIIAPGEVFSKEILDTIKTYLGEGLNVQGIVEDNKGNKEGIICVRQK</sequence>
<evidence type="ECO:0000259" key="6">
    <source>
        <dbReference type="Pfam" id="PF01276"/>
    </source>
</evidence>
<evidence type="ECO:0000256" key="2">
    <source>
        <dbReference type="ARBA" id="ARBA00010671"/>
    </source>
</evidence>
<dbReference type="InterPro" id="IPR008286">
    <property type="entry name" value="Prn/Lys/Arg_de-COase_C"/>
</dbReference>
<evidence type="ECO:0000256" key="1">
    <source>
        <dbReference type="ARBA" id="ARBA00001933"/>
    </source>
</evidence>
<dbReference type="Pfam" id="PF03711">
    <property type="entry name" value="OKR_DC_1_C"/>
    <property type="match status" value="1"/>
</dbReference>
<dbReference type="Pfam" id="PF01276">
    <property type="entry name" value="OKR_DC_1"/>
    <property type="match status" value="1"/>
</dbReference>
<evidence type="ECO:0000256" key="5">
    <source>
        <dbReference type="ARBA" id="ARBA00023239"/>
    </source>
</evidence>
<dbReference type="SUPFAM" id="SSF55904">
    <property type="entry name" value="Ornithine decarboxylase C-terminal domain"/>
    <property type="match status" value="1"/>
</dbReference>
<dbReference type="KEGG" id="bhu:bhn_I0074"/>
<proteinExistence type="inferred from homology"/>
<reference evidence="9" key="1">
    <citation type="submission" date="2016-10" db="EMBL/GenBank/DDBJ databases">
        <title>The complete genome sequence of the rumen bacterium Butyrivibrio hungatei MB2003.</title>
        <authorList>
            <person name="Palevich N."/>
            <person name="Kelly W.J."/>
            <person name="Leahy S.C."/>
            <person name="Altermann E."/>
            <person name="Rakonjac J."/>
            <person name="Attwood G.T."/>
        </authorList>
    </citation>
    <scope>NUCLEOTIDE SEQUENCE [LARGE SCALE GENOMIC DNA]</scope>
    <source>
        <strain evidence="9">MB2003</strain>
    </source>
</reference>
<dbReference type="Gene3D" id="3.90.100.10">
    <property type="entry name" value="Orn/Lys/Arg decarboxylase, C-terminal domain"/>
    <property type="match status" value="1"/>
</dbReference>
<name>A0A1D9NXW4_9FIRM</name>
<comment type="cofactor">
    <cofactor evidence="1">
        <name>pyridoxal 5'-phosphate</name>
        <dbReference type="ChEBI" id="CHEBI:597326"/>
    </cofactor>
</comment>
<evidence type="ECO:0000256" key="4">
    <source>
        <dbReference type="ARBA" id="ARBA00022898"/>
    </source>
</evidence>
<dbReference type="InterPro" id="IPR015424">
    <property type="entry name" value="PyrdxlP-dep_Trfase"/>
</dbReference>
<keyword evidence="4" id="KW-0663">Pyridoxal phosphate</keyword>
<organism evidence="8 9">
    <name type="scientific">Butyrivibrio hungatei</name>
    <dbReference type="NCBI Taxonomy" id="185008"/>
    <lineage>
        <taxon>Bacteria</taxon>
        <taxon>Bacillati</taxon>
        <taxon>Bacillota</taxon>
        <taxon>Clostridia</taxon>
        <taxon>Lachnospirales</taxon>
        <taxon>Lachnospiraceae</taxon>
        <taxon>Butyrivibrio</taxon>
    </lineage>
</organism>
<dbReference type="GO" id="GO:0016831">
    <property type="term" value="F:carboxy-lyase activity"/>
    <property type="evidence" value="ECO:0007669"/>
    <property type="project" value="UniProtKB-KW"/>
</dbReference>
<dbReference type="InterPro" id="IPR000310">
    <property type="entry name" value="Orn/Lys/Arg_deCO2ase_major_dom"/>
</dbReference>
<dbReference type="InterPro" id="IPR036633">
    <property type="entry name" value="Prn/Lys/Arg_de-COase_C_sf"/>
</dbReference>
<feature type="domain" description="Orn/Lys/Arg decarboxylases family 1 pyridoxal-P attachment site" evidence="6">
    <location>
        <begin position="2"/>
        <end position="311"/>
    </location>
</feature>
<evidence type="ECO:0000313" key="9">
    <source>
        <dbReference type="Proteomes" id="UP000179284"/>
    </source>
</evidence>
<protein>
    <submittedName>
        <fullName evidence="8">Orn/Lys/Arg decarboxylase</fullName>
    </submittedName>
</protein>
<evidence type="ECO:0000256" key="3">
    <source>
        <dbReference type="ARBA" id="ARBA00022793"/>
    </source>
</evidence>
<feature type="domain" description="Orn/Lys/Arg decarboxylase C-terminal" evidence="7">
    <location>
        <begin position="370"/>
        <end position="445"/>
    </location>
</feature>
<dbReference type="InterPro" id="IPR015421">
    <property type="entry name" value="PyrdxlP-dep_Trfase_major"/>
</dbReference>
<dbReference type="SUPFAM" id="SSF53383">
    <property type="entry name" value="PLP-dependent transferases"/>
    <property type="match status" value="1"/>
</dbReference>
<dbReference type="AlphaFoldDB" id="A0A1D9NXW4"/>
<keyword evidence="3" id="KW-0210">Decarboxylase</keyword>